<name>A0A0F5L7V0_9HYPH</name>
<comment type="caution">
    <text evidence="4">The sequence shown here is derived from an EMBL/GenBank/DDBJ whole genome shotgun (WGS) entry which is preliminary data.</text>
</comment>
<reference evidence="4 5" key="1">
    <citation type="submission" date="2015-03" db="EMBL/GenBank/DDBJ databases">
        <authorList>
            <person name="Hassan Y.I."/>
            <person name="Lepp D."/>
            <person name="Zhou T."/>
        </authorList>
    </citation>
    <scope>NUCLEOTIDE SEQUENCE [LARGE SCALE GENOMIC DNA]</scope>
    <source>
        <strain evidence="4 5">GH2-10</strain>
    </source>
</reference>
<dbReference type="AlphaFoldDB" id="A0A0F5L7V0"/>
<dbReference type="GO" id="GO:0016301">
    <property type="term" value="F:kinase activity"/>
    <property type="evidence" value="ECO:0007669"/>
    <property type="project" value="UniProtKB-KW"/>
</dbReference>
<dbReference type="InterPro" id="IPR002173">
    <property type="entry name" value="Carboh/pur_kinase_PfkB_CS"/>
</dbReference>
<evidence type="ECO:0000313" key="4">
    <source>
        <dbReference type="EMBL" id="KKB78279.1"/>
    </source>
</evidence>
<accession>A0A0F5L7V0</accession>
<dbReference type="EMBL" id="LAJG01000022">
    <property type="protein sequence ID" value="KKB78279.1"/>
    <property type="molecule type" value="Genomic_DNA"/>
</dbReference>
<dbReference type="InterPro" id="IPR011611">
    <property type="entry name" value="PfkB_dom"/>
</dbReference>
<proteinExistence type="predicted"/>
<keyword evidence="5" id="KW-1185">Reference proteome</keyword>
<dbReference type="STRING" id="361041.VW35_11575"/>
<dbReference type="Pfam" id="PF00294">
    <property type="entry name" value="PfkB"/>
    <property type="match status" value="1"/>
</dbReference>
<dbReference type="CDD" id="cd01166">
    <property type="entry name" value="KdgK"/>
    <property type="match status" value="1"/>
</dbReference>
<organism evidence="4 5">
    <name type="scientific">Devosia soli</name>
    <dbReference type="NCBI Taxonomy" id="361041"/>
    <lineage>
        <taxon>Bacteria</taxon>
        <taxon>Pseudomonadati</taxon>
        <taxon>Pseudomonadota</taxon>
        <taxon>Alphaproteobacteria</taxon>
        <taxon>Hyphomicrobiales</taxon>
        <taxon>Devosiaceae</taxon>
        <taxon>Devosia</taxon>
    </lineage>
</organism>
<evidence type="ECO:0000313" key="5">
    <source>
        <dbReference type="Proteomes" id="UP000033514"/>
    </source>
</evidence>
<feature type="domain" description="Carbohydrate kinase PfkB" evidence="3">
    <location>
        <begin position="3"/>
        <end position="292"/>
    </location>
</feature>
<keyword evidence="2 4" id="KW-0418">Kinase</keyword>
<dbReference type="PANTHER" id="PTHR10584:SF167">
    <property type="entry name" value="PFKB DOMAIN PROTEIN"/>
    <property type="match status" value="1"/>
</dbReference>
<protein>
    <submittedName>
        <fullName evidence="4">Ribokinase</fullName>
    </submittedName>
</protein>
<dbReference type="OrthoDB" id="9775849at2"/>
<dbReference type="InterPro" id="IPR029056">
    <property type="entry name" value="Ribokinase-like"/>
</dbReference>
<dbReference type="PATRIC" id="fig|361041.3.peg.1684"/>
<evidence type="ECO:0000259" key="3">
    <source>
        <dbReference type="Pfam" id="PF00294"/>
    </source>
</evidence>
<evidence type="ECO:0000256" key="2">
    <source>
        <dbReference type="ARBA" id="ARBA00022777"/>
    </source>
</evidence>
<evidence type="ECO:0000256" key="1">
    <source>
        <dbReference type="ARBA" id="ARBA00022679"/>
    </source>
</evidence>
<dbReference type="PANTHER" id="PTHR10584">
    <property type="entry name" value="SUGAR KINASE"/>
    <property type="match status" value="1"/>
</dbReference>
<gene>
    <name evidence="4" type="ORF">VW35_11575</name>
</gene>
<sequence length="296" mass="30834">MSKRVLVVGDVMTDVIVRPEGPVVIGSDRRAAIETRPGGSGANQAVWLGAAGVEVAFAARVGMVDKASHEGRFRLCGVTPYLAGDEKLHSGMLVTLVDPSGERSFLTDRGANLNLSAEDLPDSLLDNTGLLLVSGYSFFAPGPRAAVQSLLSRARRRGTQIAIDPASIGFLGEVGPSVFLGWVGMADWIFANADEAEMLTGTADLALQMERLGAQFKSVVIKRGRDGATVGSKGGIELSRPAPVVPVVDTTGAGDAFAAGFIAALMAPLQLEMCLERGIENGARAVQHVGGQPGRL</sequence>
<dbReference type="Proteomes" id="UP000033514">
    <property type="component" value="Unassembled WGS sequence"/>
</dbReference>
<dbReference type="SUPFAM" id="SSF53613">
    <property type="entry name" value="Ribokinase-like"/>
    <property type="match status" value="1"/>
</dbReference>
<dbReference type="RefSeq" id="WP_046143210.1">
    <property type="nucleotide sequence ID" value="NZ_LAJG01000022.1"/>
</dbReference>
<dbReference type="PROSITE" id="PS00584">
    <property type="entry name" value="PFKB_KINASES_2"/>
    <property type="match status" value="1"/>
</dbReference>
<keyword evidence="1" id="KW-0808">Transferase</keyword>
<dbReference type="Gene3D" id="3.40.1190.20">
    <property type="match status" value="1"/>
</dbReference>